<proteinExistence type="predicted"/>
<name>A0A919CR87_9PROT</name>
<protein>
    <recommendedName>
        <fullName evidence="3">Sulfotransferase family protein</fullName>
    </recommendedName>
</protein>
<evidence type="ECO:0000313" key="2">
    <source>
        <dbReference type="Proteomes" id="UP000630353"/>
    </source>
</evidence>
<dbReference type="Pfam" id="PF13469">
    <property type="entry name" value="Sulfotransfer_3"/>
    <property type="match status" value="1"/>
</dbReference>
<dbReference type="RefSeq" id="WP_189992273.1">
    <property type="nucleotide sequence ID" value="NZ_BMZS01000009.1"/>
</dbReference>
<gene>
    <name evidence="1" type="ORF">GCM10017083_36350</name>
</gene>
<comment type="caution">
    <text evidence="1">The sequence shown here is derived from an EMBL/GenBank/DDBJ whole genome shotgun (WGS) entry which is preliminary data.</text>
</comment>
<keyword evidence="2" id="KW-1185">Reference proteome</keyword>
<organism evidence="1 2">
    <name type="scientific">Thalassobaculum fulvum</name>
    <dbReference type="NCBI Taxonomy" id="1633335"/>
    <lineage>
        <taxon>Bacteria</taxon>
        <taxon>Pseudomonadati</taxon>
        <taxon>Pseudomonadota</taxon>
        <taxon>Alphaproteobacteria</taxon>
        <taxon>Rhodospirillales</taxon>
        <taxon>Thalassobaculaceae</taxon>
        <taxon>Thalassobaculum</taxon>
    </lineage>
</organism>
<reference evidence="1" key="1">
    <citation type="journal article" date="2014" name="Int. J. Syst. Evol. Microbiol.">
        <title>Complete genome sequence of Corynebacterium casei LMG S-19264T (=DSM 44701T), isolated from a smear-ripened cheese.</title>
        <authorList>
            <consortium name="US DOE Joint Genome Institute (JGI-PGF)"/>
            <person name="Walter F."/>
            <person name="Albersmeier A."/>
            <person name="Kalinowski J."/>
            <person name="Ruckert C."/>
        </authorList>
    </citation>
    <scope>NUCLEOTIDE SEQUENCE</scope>
    <source>
        <strain evidence="1">KCTC 42651</strain>
    </source>
</reference>
<dbReference type="AlphaFoldDB" id="A0A919CR87"/>
<evidence type="ECO:0008006" key="3">
    <source>
        <dbReference type="Google" id="ProtNLM"/>
    </source>
</evidence>
<accession>A0A919CR87</accession>
<sequence length="266" mass="29698">MTTRAPIVFIGGLGGSGTRAVAGAVAALGYYPGGCLNVSNDNLVFTELFKRPDWLRAGPSPDEIRARLRLFGAVMTGGVRLAHLLRAPRLWRYRRDQGPGLAGAPGSIGWMTKEPNCHIFLEAILDTWADAAFVYVSRHPLDMAFSDNKGQLGNWSWLFDLDPAAWPSPEAAQLEYWIRTQKRLDALRERYPGRVYPLRFDDFAGRPVAELTRLVETLRLPVPAERLEPACAGVIRPDGMGRWRERDLSAFSTEQLAFCREAGWEV</sequence>
<dbReference type="Gene3D" id="3.40.50.300">
    <property type="entry name" value="P-loop containing nucleotide triphosphate hydrolases"/>
    <property type="match status" value="1"/>
</dbReference>
<dbReference type="SUPFAM" id="SSF52540">
    <property type="entry name" value="P-loop containing nucleoside triphosphate hydrolases"/>
    <property type="match status" value="1"/>
</dbReference>
<dbReference type="InterPro" id="IPR027417">
    <property type="entry name" value="P-loop_NTPase"/>
</dbReference>
<dbReference type="Proteomes" id="UP000630353">
    <property type="component" value="Unassembled WGS sequence"/>
</dbReference>
<evidence type="ECO:0000313" key="1">
    <source>
        <dbReference type="EMBL" id="GHD56430.1"/>
    </source>
</evidence>
<reference evidence="1" key="2">
    <citation type="submission" date="2020-09" db="EMBL/GenBank/DDBJ databases">
        <authorList>
            <person name="Sun Q."/>
            <person name="Kim S."/>
        </authorList>
    </citation>
    <scope>NUCLEOTIDE SEQUENCE</scope>
    <source>
        <strain evidence="1">KCTC 42651</strain>
    </source>
</reference>
<dbReference type="EMBL" id="BMZS01000009">
    <property type="protein sequence ID" value="GHD56430.1"/>
    <property type="molecule type" value="Genomic_DNA"/>
</dbReference>